<proteinExistence type="predicted"/>
<sequence length="88" mass="9343">MAGSTRWGLDENGAPVVVENDRGVDSGVIDPGLLYLGWLMNHWAEFSARGSRPARGRDRGPGVVEQTAADLRDRVPANQWGGDAGVGV</sequence>
<name>A0A499UTQ1_9ACTN</name>
<evidence type="ECO:0000256" key="1">
    <source>
        <dbReference type="SAM" id="MobiDB-lite"/>
    </source>
</evidence>
<gene>
    <name evidence="2" type="ORF">SSPO_080220</name>
</gene>
<feature type="region of interest" description="Disordered" evidence="1">
    <location>
        <begin position="49"/>
        <end position="88"/>
    </location>
</feature>
<accession>A0A499UTQ1</accession>
<dbReference type="EMBL" id="AP019620">
    <property type="protein sequence ID" value="BBJ45304.1"/>
    <property type="molecule type" value="Genomic_DNA"/>
</dbReference>
<dbReference type="AlphaFoldDB" id="A0A499UTQ1"/>
<organism evidence="2 3">
    <name type="scientific">Streptomyces antimycoticus</name>
    <dbReference type="NCBI Taxonomy" id="68175"/>
    <lineage>
        <taxon>Bacteria</taxon>
        <taxon>Bacillati</taxon>
        <taxon>Actinomycetota</taxon>
        <taxon>Actinomycetes</taxon>
        <taxon>Kitasatosporales</taxon>
        <taxon>Streptomycetaceae</taxon>
        <taxon>Streptomyces</taxon>
        <taxon>Streptomyces violaceusniger group</taxon>
    </lineage>
</organism>
<reference evidence="2 3" key="1">
    <citation type="journal article" date="2020" name="Int. J. Syst. Evol. Microbiol.">
        <title>Reclassification of Streptomyces castelarensis and Streptomyces sporoclivatus as later heterotypic synonyms of Streptomyces antimycoticus.</title>
        <authorList>
            <person name="Komaki H."/>
            <person name="Tamura T."/>
        </authorList>
    </citation>
    <scope>NUCLEOTIDE SEQUENCE [LARGE SCALE GENOMIC DNA]</scope>
    <source>
        <strain evidence="2 3">NBRC 100767</strain>
    </source>
</reference>
<protein>
    <submittedName>
        <fullName evidence="2">Uncharacterized protein</fullName>
    </submittedName>
</protein>
<dbReference type="Proteomes" id="UP000463951">
    <property type="component" value="Chromosome"/>
</dbReference>
<evidence type="ECO:0000313" key="2">
    <source>
        <dbReference type="EMBL" id="BBJ45304.1"/>
    </source>
</evidence>
<evidence type="ECO:0000313" key="3">
    <source>
        <dbReference type="Proteomes" id="UP000463951"/>
    </source>
</evidence>